<sequence length="68" mass="7252">MIEKRIEVAVTQGEFTDDRALSHLAVPAVVLIVIVVLIKALVNAGSEPELTIGCGCLLAATAIRLLRR</sequence>
<proteinExistence type="predicted"/>
<evidence type="ECO:0000256" key="1">
    <source>
        <dbReference type="SAM" id="Phobius"/>
    </source>
</evidence>
<accession>A0ABY7ZUL9</accession>
<feature type="transmembrane region" description="Helical" evidence="1">
    <location>
        <begin position="21"/>
        <end position="42"/>
    </location>
</feature>
<evidence type="ECO:0008006" key="4">
    <source>
        <dbReference type="Google" id="ProtNLM"/>
    </source>
</evidence>
<keyword evidence="1" id="KW-0812">Transmembrane</keyword>
<reference evidence="2 3" key="1">
    <citation type="submission" date="2023-02" db="EMBL/GenBank/DDBJ databases">
        <authorList>
            <person name="Mo P."/>
        </authorList>
    </citation>
    <scope>NUCLEOTIDE SEQUENCE [LARGE SCALE GENOMIC DNA]</scope>
    <source>
        <strain evidence="2 3">HUAS 3</strain>
    </source>
</reference>
<dbReference type="Proteomes" id="UP001219605">
    <property type="component" value="Chromosome"/>
</dbReference>
<dbReference type="RefSeq" id="WP_275032477.1">
    <property type="nucleotide sequence ID" value="NZ_CP118615.1"/>
</dbReference>
<dbReference type="EMBL" id="CP118615">
    <property type="protein sequence ID" value="WDZ85733.1"/>
    <property type="molecule type" value="Genomic_DNA"/>
</dbReference>
<organism evidence="2 3">
    <name type="scientific">Micromonospora cathayae</name>
    <dbReference type="NCBI Taxonomy" id="3028804"/>
    <lineage>
        <taxon>Bacteria</taxon>
        <taxon>Bacillati</taxon>
        <taxon>Actinomycetota</taxon>
        <taxon>Actinomycetes</taxon>
        <taxon>Micromonosporales</taxon>
        <taxon>Micromonosporaceae</taxon>
        <taxon>Micromonospora</taxon>
    </lineage>
</organism>
<keyword evidence="3" id="KW-1185">Reference proteome</keyword>
<protein>
    <recommendedName>
        <fullName evidence="4">MYXO-CTERM domain-containing protein</fullName>
    </recommendedName>
</protein>
<keyword evidence="1" id="KW-0472">Membrane</keyword>
<evidence type="ECO:0000313" key="2">
    <source>
        <dbReference type="EMBL" id="WDZ85733.1"/>
    </source>
</evidence>
<evidence type="ECO:0000313" key="3">
    <source>
        <dbReference type="Proteomes" id="UP001219605"/>
    </source>
</evidence>
<keyword evidence="1" id="KW-1133">Transmembrane helix</keyword>
<gene>
    <name evidence="2" type="ORF">PVK37_04605</name>
</gene>
<name>A0ABY7ZUL9_9ACTN</name>